<organism evidence="3 4">
    <name type="scientific">Martelella mediterranea DSM 17316</name>
    <dbReference type="NCBI Taxonomy" id="1122214"/>
    <lineage>
        <taxon>Bacteria</taxon>
        <taxon>Pseudomonadati</taxon>
        <taxon>Pseudomonadota</taxon>
        <taxon>Alphaproteobacteria</taxon>
        <taxon>Hyphomicrobiales</taxon>
        <taxon>Aurantimonadaceae</taxon>
        <taxon>Martelella</taxon>
    </lineage>
</organism>
<dbReference type="KEGG" id="mmed:Mame_03782"/>
<dbReference type="InterPro" id="IPR020616">
    <property type="entry name" value="Thiolase_N"/>
</dbReference>
<keyword evidence="3" id="KW-0808">Transferase</keyword>
<feature type="domain" description="Thiolase C-terminal" evidence="2">
    <location>
        <begin position="246"/>
        <end position="381"/>
    </location>
</feature>
<gene>
    <name evidence="3" type="ORF">Mame_03782</name>
</gene>
<dbReference type="InterPro" id="IPR002155">
    <property type="entry name" value="Thiolase"/>
</dbReference>
<evidence type="ECO:0000259" key="2">
    <source>
        <dbReference type="Pfam" id="PF22691"/>
    </source>
</evidence>
<dbReference type="InterPro" id="IPR055140">
    <property type="entry name" value="Thiolase_C_2"/>
</dbReference>
<dbReference type="eggNOG" id="COG0183">
    <property type="taxonomic scope" value="Bacteria"/>
</dbReference>
<reference evidence="3 4" key="1">
    <citation type="submission" date="2017-03" db="EMBL/GenBank/DDBJ databases">
        <title>Foreign affairs: Plasmid Transfer between Roseobacters and Rhizobia.</title>
        <authorList>
            <person name="Bartling P."/>
            <person name="Bunk B."/>
            <person name="Overmann J."/>
            <person name="Brinkmann H."/>
            <person name="Petersen J."/>
        </authorList>
    </citation>
    <scope>NUCLEOTIDE SEQUENCE [LARGE SCALE GENOMIC DNA]</scope>
    <source>
        <strain evidence="3 4">MACL11</strain>
    </source>
</reference>
<sequence>MARIIGWGHTPFGRLAETLPELVVAAGREALEHSGVPASEIGGIWLGHFNSGMVGDAFASSLALDIDPDLRFTPATRLENACASGSAALWGAIDAVEAGRVDAALVIGVEKMTHLTTPEVTAGLAGASDQREEAGVSFPEIFARFARAYAAEYGDMTDALARIAVKNHANAMANPLAQMHKPLDFDFCREVSNRNPMIADPLKVTDCSLISDGAAALVITRDEAARGAARAVAIRARSQVSDFLPMSRRSSTELTGAAIAIRQALEAAGLGIRDIDAAEVHDCFTIAELMVYEAMGLAAPGEGHRAIEEGWVARDGILPVNLSGGLKAKGHPVGATGVSMHVMAARQVLGEAGDMQRAGAERALVFNMGGSGVANYASVLEAAAT</sequence>
<dbReference type="OrthoDB" id="9790314at2"/>
<dbReference type="SUPFAM" id="SSF53901">
    <property type="entry name" value="Thiolase-like"/>
    <property type="match status" value="1"/>
</dbReference>
<protein>
    <submittedName>
        <fullName evidence="3">Acetyl-CoA acetyltransferase</fullName>
    </submittedName>
</protein>
<dbReference type="AlphaFoldDB" id="A0A1U9Z5Z8"/>
<keyword evidence="4" id="KW-1185">Reference proteome</keyword>
<evidence type="ECO:0000313" key="3">
    <source>
        <dbReference type="EMBL" id="AQZ53084.1"/>
    </source>
</evidence>
<evidence type="ECO:0000313" key="4">
    <source>
        <dbReference type="Proteomes" id="UP000191135"/>
    </source>
</evidence>
<proteinExistence type="predicted"/>
<dbReference type="Pfam" id="PF00108">
    <property type="entry name" value="Thiolase_N"/>
    <property type="match status" value="1"/>
</dbReference>
<dbReference type="PANTHER" id="PTHR42870:SF1">
    <property type="entry name" value="NON-SPECIFIC LIPID-TRANSFER PROTEIN-LIKE 2"/>
    <property type="match status" value="1"/>
</dbReference>
<dbReference type="PANTHER" id="PTHR42870">
    <property type="entry name" value="ACETYL-COA C-ACETYLTRANSFERASE"/>
    <property type="match status" value="1"/>
</dbReference>
<dbReference type="NCBIfam" id="NF005704">
    <property type="entry name" value="PRK07516.1"/>
    <property type="match status" value="1"/>
</dbReference>
<evidence type="ECO:0000259" key="1">
    <source>
        <dbReference type="Pfam" id="PF00108"/>
    </source>
</evidence>
<dbReference type="STRING" id="1122214.Mame_03782"/>
<dbReference type="InterPro" id="IPR016039">
    <property type="entry name" value="Thiolase-like"/>
</dbReference>
<dbReference type="Pfam" id="PF22691">
    <property type="entry name" value="Thiolase_C_1"/>
    <property type="match status" value="1"/>
</dbReference>
<dbReference type="EMBL" id="CP020330">
    <property type="protein sequence ID" value="AQZ53084.1"/>
    <property type="molecule type" value="Genomic_DNA"/>
</dbReference>
<name>A0A1U9Z5Z8_9HYPH</name>
<dbReference type="PIRSF" id="PIRSF000429">
    <property type="entry name" value="Ac-CoA_Ac_transf"/>
    <property type="match status" value="1"/>
</dbReference>
<dbReference type="Proteomes" id="UP000191135">
    <property type="component" value="Chromosome"/>
</dbReference>
<dbReference type="CDD" id="cd00829">
    <property type="entry name" value="SCP-x_thiolase"/>
    <property type="match status" value="1"/>
</dbReference>
<dbReference type="Gene3D" id="3.40.47.10">
    <property type="match status" value="1"/>
</dbReference>
<feature type="domain" description="Thiolase N-terminal" evidence="1">
    <location>
        <begin position="4"/>
        <end position="221"/>
    </location>
</feature>
<dbReference type="RefSeq" id="WP_018065416.1">
    <property type="nucleotide sequence ID" value="NZ_AQWH01000013.1"/>
</dbReference>
<dbReference type="GO" id="GO:0003988">
    <property type="term" value="F:acetyl-CoA C-acyltransferase activity"/>
    <property type="evidence" value="ECO:0007669"/>
    <property type="project" value="UniProtKB-ARBA"/>
</dbReference>
<accession>A0A1U9Z5Z8</accession>